<dbReference type="PANTHER" id="PTHR32039:SF7">
    <property type="entry name" value="COMPETENCE PROTEIN COMM"/>
    <property type="match status" value="1"/>
</dbReference>
<dbReference type="PANTHER" id="PTHR32039">
    <property type="entry name" value="MAGNESIUM-CHELATASE SUBUNIT CHLI"/>
    <property type="match status" value="1"/>
</dbReference>
<gene>
    <name evidence="2" type="ordered locus">midi_00964</name>
</gene>
<reference evidence="2 3" key="1">
    <citation type="journal article" date="2011" name="Mol. Biol. Evol.">
        <title>Phylogenomic evidence for the presence of a flagellum and cbb3 oxidase in the free-living mitochondrial ancestor.</title>
        <authorList>
            <person name="Sassera D."/>
            <person name="Lo N."/>
            <person name="Epis S."/>
            <person name="D'Auria G."/>
            <person name="Montagna M."/>
            <person name="Comandatore F."/>
            <person name="Horner D."/>
            <person name="Pereto J."/>
            <person name="Luciano A.M."/>
            <person name="Franciosi F."/>
            <person name="Ferri E."/>
            <person name="Crotti E."/>
            <person name="Bazzocchi C."/>
            <person name="Daffonchio D."/>
            <person name="Sacchi L."/>
            <person name="Moya A."/>
            <person name="Latorre A."/>
            <person name="Bandi C."/>
        </authorList>
    </citation>
    <scope>NUCLEOTIDE SEQUENCE [LARGE SCALE GENOMIC DNA]</scope>
    <source>
        <strain evidence="2 3">IricVA</strain>
    </source>
</reference>
<dbReference type="GO" id="GO:0005524">
    <property type="term" value="F:ATP binding"/>
    <property type="evidence" value="ECO:0007669"/>
    <property type="project" value="InterPro"/>
</dbReference>
<dbReference type="Pfam" id="PF01078">
    <property type="entry name" value="Mg_chelatase"/>
    <property type="match status" value="1"/>
</dbReference>
<dbReference type="InterPro" id="IPR045006">
    <property type="entry name" value="CHLI-like"/>
</dbReference>
<sequence length="94" mass="10690">MDELPEFSRNVLESLRQPIESKNITIARVNNHATYPANFQLIAAMNSCKYGFFGSVSSSCTKMPRCAEEYQNRISGPLFDRFDLQIEVPKVNLT</sequence>
<name>F7XX46_MIDMI</name>
<evidence type="ECO:0000259" key="1">
    <source>
        <dbReference type="Pfam" id="PF01078"/>
    </source>
</evidence>
<dbReference type="InterPro" id="IPR027417">
    <property type="entry name" value="P-loop_NTPase"/>
</dbReference>
<dbReference type="AlphaFoldDB" id="F7XX46"/>
<dbReference type="InterPro" id="IPR000523">
    <property type="entry name" value="Mg_chelatse_chII-like_cat_dom"/>
</dbReference>
<keyword evidence="3" id="KW-1185">Reference proteome</keyword>
<dbReference type="Proteomes" id="UP000006639">
    <property type="component" value="Chromosome"/>
</dbReference>
<dbReference type="EMBL" id="CP002130">
    <property type="protein sequence ID" value="AEI89245.1"/>
    <property type="molecule type" value="Genomic_DNA"/>
</dbReference>
<dbReference type="SUPFAM" id="SSF52540">
    <property type="entry name" value="P-loop containing nucleoside triphosphate hydrolases"/>
    <property type="match status" value="1"/>
</dbReference>
<evidence type="ECO:0000313" key="3">
    <source>
        <dbReference type="Proteomes" id="UP000006639"/>
    </source>
</evidence>
<feature type="domain" description="Magnesium chelatase ChlI-like catalytic" evidence="1">
    <location>
        <begin position="1"/>
        <end position="92"/>
    </location>
</feature>
<dbReference type="Gene3D" id="3.40.50.300">
    <property type="entry name" value="P-loop containing nucleotide triphosphate hydrolases"/>
    <property type="match status" value="1"/>
</dbReference>
<accession>F7XX46</accession>
<protein>
    <recommendedName>
        <fullName evidence="1">Magnesium chelatase ChlI-like catalytic domain-containing protein</fullName>
    </recommendedName>
</protein>
<dbReference type="HOGENOM" id="CLU_159109_0_0_5"/>
<proteinExistence type="predicted"/>
<organism evidence="2 3">
    <name type="scientific">Midichloria mitochondrii (strain IricVA)</name>
    <dbReference type="NCBI Taxonomy" id="696127"/>
    <lineage>
        <taxon>Bacteria</taxon>
        <taxon>Pseudomonadati</taxon>
        <taxon>Pseudomonadota</taxon>
        <taxon>Alphaproteobacteria</taxon>
        <taxon>Rickettsiales</taxon>
        <taxon>Candidatus Midichloriaceae</taxon>
        <taxon>Candidatus Midichloria</taxon>
    </lineage>
</organism>
<dbReference type="KEGG" id="mmn:midi_00964"/>
<evidence type="ECO:0000313" key="2">
    <source>
        <dbReference type="EMBL" id="AEI89245.1"/>
    </source>
</evidence>